<comment type="caution">
    <text evidence="1">The sequence shown here is derived from an EMBL/GenBank/DDBJ whole genome shotgun (WGS) entry which is preliminary data.</text>
</comment>
<reference evidence="1 2" key="1">
    <citation type="submission" date="2022-11" db="EMBL/GenBank/DDBJ databases">
        <title>Minimal conservation of predation-associated metabolite biosynthetic gene clusters underscores biosynthetic potential of Myxococcota including descriptions for ten novel species: Archangium lansinium sp. nov., Myxococcus landrumus sp. nov., Nannocystis bai.</title>
        <authorList>
            <person name="Ahearne A."/>
            <person name="Stevens C."/>
            <person name="Dowd S."/>
        </authorList>
    </citation>
    <scope>NUCLEOTIDE SEQUENCE [LARGE SCALE GENOMIC DNA]</scope>
    <source>
        <strain evidence="1 2">NCELM</strain>
    </source>
</reference>
<organism evidence="1 2">
    <name type="scientific">Nannocystis radixulma</name>
    <dbReference type="NCBI Taxonomy" id="2995305"/>
    <lineage>
        <taxon>Bacteria</taxon>
        <taxon>Pseudomonadati</taxon>
        <taxon>Myxococcota</taxon>
        <taxon>Polyangia</taxon>
        <taxon>Nannocystales</taxon>
        <taxon>Nannocystaceae</taxon>
        <taxon>Nannocystis</taxon>
    </lineage>
</organism>
<evidence type="ECO:0000313" key="1">
    <source>
        <dbReference type="EMBL" id="MDC0669464.1"/>
    </source>
</evidence>
<dbReference type="EMBL" id="JAQNDN010000007">
    <property type="protein sequence ID" value="MDC0669464.1"/>
    <property type="molecule type" value="Genomic_DNA"/>
</dbReference>
<keyword evidence="2" id="KW-1185">Reference proteome</keyword>
<gene>
    <name evidence="1" type="ORF">POL58_17040</name>
</gene>
<evidence type="ECO:0000313" key="2">
    <source>
        <dbReference type="Proteomes" id="UP001217838"/>
    </source>
</evidence>
<sequence length="396" mass="40675">MVILPAAQMSPAALRTARALAPRRDVRPRRGAFVRPRLGLVVALALAPVGCTRPGAETTEDAGTGDSSTSGVWAEAPAPADACDNALLVTQGRYFGDLREFSAESPIGGVCGGGGPDGYLRVQVPVRADLRIAARGVGFAPHLSLAPDDCLGDREIACVAGAPLELRDLASGTVLRLGVGIDEAVFSDLKQKPAPEQGPDPLSFELDIGLTRVLEAGEVCEPASRGRCVAGTMCLASKPGDAPECTTLPADTCSTAMRTPVVLDDAGEGALVVDPALPQTDAHAHSCGGDGLRERVLRLGLPAAPPGRALEITVSRADVGLAVRTPTCLVADELACAAGTGGPARVVLGRLATLRAAGIEPYLFIELPPDSEHDPAFTLDLRLVPDPAPWGMPGAP</sequence>
<accession>A0ABT5B7H3</accession>
<dbReference type="Proteomes" id="UP001217838">
    <property type="component" value="Unassembled WGS sequence"/>
</dbReference>
<name>A0ABT5B7H3_9BACT</name>
<proteinExistence type="predicted"/>
<evidence type="ECO:0008006" key="3">
    <source>
        <dbReference type="Google" id="ProtNLM"/>
    </source>
</evidence>
<protein>
    <recommendedName>
        <fullName evidence="3">Lipoprotein</fullName>
    </recommendedName>
</protein>